<evidence type="ECO:0000256" key="13">
    <source>
        <dbReference type="SAM" id="MobiDB-lite"/>
    </source>
</evidence>
<dbReference type="Gene3D" id="3.90.1750.10">
    <property type="entry name" value="Hect, E3 ligase catalytic domains"/>
    <property type="match status" value="1"/>
</dbReference>
<comment type="similarity">
    <text evidence="10">Belongs to the UPL family. TOM1/PTR1 subfamily.</text>
</comment>
<dbReference type="Gene3D" id="3.30.2160.10">
    <property type="entry name" value="Hect, E3 ligase catalytic domain"/>
    <property type="match status" value="1"/>
</dbReference>
<dbReference type="InterPro" id="IPR025527">
    <property type="entry name" value="HUWE1/Rev1_UBM"/>
</dbReference>
<feature type="region of interest" description="Disordered" evidence="13">
    <location>
        <begin position="1949"/>
        <end position="1974"/>
    </location>
</feature>
<feature type="domain" description="HECT" evidence="14">
    <location>
        <begin position="2895"/>
        <end position="3231"/>
    </location>
</feature>
<dbReference type="Pfam" id="PF06012">
    <property type="entry name" value="DUF908"/>
    <property type="match status" value="1"/>
</dbReference>
<dbReference type="Pfam" id="PF06025">
    <property type="entry name" value="DUF913"/>
    <property type="match status" value="1"/>
</dbReference>
<feature type="region of interest" description="Disordered" evidence="13">
    <location>
        <begin position="2016"/>
        <end position="2038"/>
    </location>
</feature>
<evidence type="ECO:0000256" key="2">
    <source>
        <dbReference type="ARBA" id="ARBA00004123"/>
    </source>
</evidence>
<dbReference type="InterPro" id="IPR010309">
    <property type="entry name" value="E3_Ub_ligase_DUF908"/>
</dbReference>
<evidence type="ECO:0000256" key="1">
    <source>
        <dbReference type="ARBA" id="ARBA00000885"/>
    </source>
</evidence>
<dbReference type="FunFam" id="3.30.2160.10:FF:000001">
    <property type="entry name" value="E3 ubiquitin-protein ligase NEDD4-like"/>
    <property type="match status" value="1"/>
</dbReference>
<comment type="catalytic activity">
    <reaction evidence="1">
        <text>S-ubiquitinyl-[E2 ubiquitin-conjugating enzyme]-L-cysteine + [acceptor protein]-L-lysine = [E2 ubiquitin-conjugating enzyme]-L-cysteine + N(6)-ubiquitinyl-[acceptor protein]-L-lysine.</text>
        <dbReference type="EC" id="2.3.2.26"/>
    </reaction>
</comment>
<dbReference type="Gene3D" id="3.30.2410.10">
    <property type="entry name" value="Hect, E3 ligase catalytic domain"/>
    <property type="match status" value="1"/>
</dbReference>
<name>A0AAX4H998_9ASCO</name>
<dbReference type="GO" id="GO:0005737">
    <property type="term" value="C:cytoplasm"/>
    <property type="evidence" value="ECO:0007669"/>
    <property type="project" value="TreeGrafter"/>
</dbReference>
<dbReference type="SUPFAM" id="SSF48371">
    <property type="entry name" value="ARM repeat"/>
    <property type="match status" value="1"/>
</dbReference>
<proteinExistence type="inferred from homology"/>
<keyword evidence="6" id="KW-0808">Transferase</keyword>
<dbReference type="GO" id="GO:0061630">
    <property type="term" value="F:ubiquitin protein ligase activity"/>
    <property type="evidence" value="ECO:0007669"/>
    <property type="project" value="UniProtKB-EC"/>
</dbReference>
<keyword evidence="9" id="KW-0539">Nucleus</keyword>
<accession>A0AAX4H998</accession>
<evidence type="ECO:0000259" key="14">
    <source>
        <dbReference type="PROSITE" id="PS50237"/>
    </source>
</evidence>
<evidence type="ECO:0000256" key="8">
    <source>
        <dbReference type="ARBA" id="ARBA00022816"/>
    </source>
</evidence>
<dbReference type="PROSITE" id="PS50237">
    <property type="entry name" value="HECT"/>
    <property type="match status" value="1"/>
</dbReference>
<feature type="active site" description="Glycyl thioester intermediate" evidence="12">
    <location>
        <position position="3198"/>
    </location>
</feature>
<keyword evidence="7 12" id="KW-0833">Ubl conjugation pathway</keyword>
<dbReference type="InterPro" id="IPR050409">
    <property type="entry name" value="E3_ubiq-protein_ligase"/>
</dbReference>
<dbReference type="FunFam" id="3.30.2410.10:FF:000004">
    <property type="entry name" value="E3 ubiquitin-protein ligase HUWE1, variant"/>
    <property type="match status" value="1"/>
</dbReference>
<dbReference type="PANTHER" id="PTHR11254">
    <property type="entry name" value="HECT DOMAIN UBIQUITIN-PROTEIN LIGASE"/>
    <property type="match status" value="1"/>
</dbReference>
<dbReference type="GO" id="GO:0005634">
    <property type="term" value="C:nucleus"/>
    <property type="evidence" value="ECO:0007669"/>
    <property type="project" value="UniProtKB-SubCell"/>
</dbReference>
<dbReference type="KEGG" id="asau:88173355"/>
<feature type="region of interest" description="Disordered" evidence="13">
    <location>
        <begin position="2243"/>
        <end position="2286"/>
    </location>
</feature>
<evidence type="ECO:0000313" key="15">
    <source>
        <dbReference type="EMBL" id="WPK24991.1"/>
    </source>
</evidence>
<dbReference type="InterPro" id="IPR000569">
    <property type="entry name" value="HECT_dom"/>
</dbReference>
<feature type="compositionally biased region" description="Acidic residues" evidence="13">
    <location>
        <begin position="2380"/>
        <end position="2395"/>
    </location>
</feature>
<evidence type="ECO:0000256" key="10">
    <source>
        <dbReference type="ARBA" id="ARBA00034494"/>
    </source>
</evidence>
<evidence type="ECO:0000256" key="5">
    <source>
        <dbReference type="ARBA" id="ARBA00022448"/>
    </source>
</evidence>
<evidence type="ECO:0000256" key="4">
    <source>
        <dbReference type="ARBA" id="ARBA00012485"/>
    </source>
</evidence>
<dbReference type="GO" id="GO:0051028">
    <property type="term" value="P:mRNA transport"/>
    <property type="evidence" value="ECO:0007669"/>
    <property type="project" value="UniProtKB-KW"/>
</dbReference>
<dbReference type="SMART" id="SM00119">
    <property type="entry name" value="HECTc"/>
    <property type="match status" value="1"/>
</dbReference>
<keyword evidence="5" id="KW-0813">Transport</keyword>
<reference evidence="15 16" key="1">
    <citation type="submission" date="2023-10" db="EMBL/GenBank/DDBJ databases">
        <title>Draft Genome Sequence of Candida saopaulonensis from a very Premature Infant with Sepsis.</title>
        <authorList>
            <person name="Ning Y."/>
            <person name="Dai R."/>
            <person name="Xiao M."/>
            <person name="Xu Y."/>
            <person name="Yan Q."/>
            <person name="Zhang L."/>
        </authorList>
    </citation>
    <scope>NUCLEOTIDE SEQUENCE [LARGE SCALE GENOMIC DNA]</scope>
    <source>
        <strain evidence="15 16">19XY460</strain>
    </source>
</reference>
<dbReference type="Pfam" id="PF00632">
    <property type="entry name" value="HECT"/>
    <property type="match status" value="1"/>
</dbReference>
<dbReference type="RefSeq" id="XP_062877374.1">
    <property type="nucleotide sequence ID" value="XM_063021304.1"/>
</dbReference>
<comment type="pathway">
    <text evidence="3">Protein modification; protein ubiquitination.</text>
</comment>
<comment type="subcellular location">
    <subcellularLocation>
        <location evidence="2">Nucleus</location>
    </subcellularLocation>
</comment>
<protein>
    <recommendedName>
        <fullName evidence="4">HECT-type E3 ubiquitin transferase</fullName>
        <ecNumber evidence="4">2.3.2.26</ecNumber>
    </recommendedName>
    <alternativeName>
        <fullName evidence="11">HECT-type E3 ubiquitin transferase TOM1</fullName>
    </alternativeName>
</protein>
<dbReference type="InterPro" id="IPR035983">
    <property type="entry name" value="Hect_E3_ubiquitin_ligase"/>
</dbReference>
<dbReference type="SUPFAM" id="SSF56204">
    <property type="entry name" value="Hect, E3 ligase catalytic domain"/>
    <property type="match status" value="1"/>
</dbReference>
<feature type="region of interest" description="Disordered" evidence="13">
    <location>
        <begin position="2378"/>
        <end position="2408"/>
    </location>
</feature>
<dbReference type="InterPro" id="IPR010314">
    <property type="entry name" value="E3_Ub_ligase_DUF913"/>
</dbReference>
<keyword evidence="8" id="KW-0509">mRNA transport</keyword>
<evidence type="ECO:0000256" key="11">
    <source>
        <dbReference type="ARBA" id="ARBA00076267"/>
    </source>
</evidence>
<dbReference type="GO" id="GO:0006511">
    <property type="term" value="P:ubiquitin-dependent protein catabolic process"/>
    <property type="evidence" value="ECO:0007669"/>
    <property type="project" value="TreeGrafter"/>
</dbReference>
<organism evidence="15 16">
    <name type="scientific">Australozyma saopauloensis</name>
    <dbReference type="NCBI Taxonomy" id="291208"/>
    <lineage>
        <taxon>Eukaryota</taxon>
        <taxon>Fungi</taxon>
        <taxon>Dikarya</taxon>
        <taxon>Ascomycota</taxon>
        <taxon>Saccharomycotina</taxon>
        <taxon>Pichiomycetes</taxon>
        <taxon>Metschnikowiaceae</taxon>
        <taxon>Australozyma</taxon>
    </lineage>
</organism>
<keyword evidence="16" id="KW-1185">Reference proteome</keyword>
<evidence type="ECO:0000256" key="12">
    <source>
        <dbReference type="PROSITE-ProRule" id="PRU00104"/>
    </source>
</evidence>
<dbReference type="FunFam" id="3.90.1750.10:FF:000003">
    <property type="entry name" value="E3 ubiquitin-protein ligase UPL1"/>
    <property type="match status" value="1"/>
</dbReference>
<dbReference type="Pfam" id="PF14377">
    <property type="entry name" value="UBM"/>
    <property type="match status" value="2"/>
</dbReference>
<dbReference type="CDD" id="cd00078">
    <property type="entry name" value="HECTc"/>
    <property type="match status" value="1"/>
</dbReference>
<dbReference type="PANTHER" id="PTHR11254:SF67">
    <property type="entry name" value="E3 UBIQUITIN-PROTEIN LIGASE HUWE1"/>
    <property type="match status" value="1"/>
</dbReference>
<gene>
    <name evidence="15" type="ORF">PUMCH_002290</name>
</gene>
<dbReference type="InterPro" id="IPR011989">
    <property type="entry name" value="ARM-like"/>
</dbReference>
<dbReference type="GeneID" id="88173355"/>
<evidence type="ECO:0000256" key="9">
    <source>
        <dbReference type="ARBA" id="ARBA00023242"/>
    </source>
</evidence>
<dbReference type="EC" id="2.3.2.26" evidence="4"/>
<feature type="compositionally biased region" description="Acidic residues" evidence="13">
    <location>
        <begin position="1956"/>
        <end position="1974"/>
    </location>
</feature>
<feature type="compositionally biased region" description="Basic and acidic residues" evidence="13">
    <location>
        <begin position="2243"/>
        <end position="2257"/>
    </location>
</feature>
<evidence type="ECO:0000313" key="16">
    <source>
        <dbReference type="Proteomes" id="UP001338582"/>
    </source>
</evidence>
<evidence type="ECO:0000256" key="6">
    <source>
        <dbReference type="ARBA" id="ARBA00022679"/>
    </source>
</evidence>
<dbReference type="GO" id="GO:0000209">
    <property type="term" value="P:protein polyubiquitination"/>
    <property type="evidence" value="ECO:0007669"/>
    <property type="project" value="TreeGrafter"/>
</dbReference>
<evidence type="ECO:0000256" key="7">
    <source>
        <dbReference type="ARBA" id="ARBA00022786"/>
    </source>
</evidence>
<dbReference type="Gene3D" id="1.25.10.10">
    <property type="entry name" value="Leucine-rich Repeat Variant"/>
    <property type="match status" value="1"/>
</dbReference>
<sequence length="3231" mass="365671">MNGTKTYSKLEEDSKDVKPLVDEICNAPIDQLASVLEANLDWNRPPGDLLHWTKVLNTIDSVFETKNAEYGLDKDGPRPTTVKPEDSRLLQACLSFTATLLQNCRTRSLYSSQERIYQLCACGDADVLLKAMEIAMQLSHRYLRSSLIKKNPPPKQVKLHYLEMAKFYPPPMPTSFILKSLQLSASSGSTSSSVLLSNHKYEHYSLSDSIDKSKKYPSKWKSLNFQYYATISHKSAEKISKKNDKKMSANFQEGILTIAVPEDKVASMSLQQLYDLAASHDLPQECNTLFLFACLNAKAFNSKLADSMQLRSKLLQIKCMAFSAICCFCNTDFTSTNLFEVEAYTFGFMVDLISPLNTHLPEGIFNTAANCLEIISLKRVWGTEIVRLMGGNVRHGLLYQLMNHISKLVREDSESVNEVGFLSFFELIANLVDTKVITTRFAAGGLLQDLIYFLGIKTEKRRLSSMVANILINFLENSTENASLFADSDGFKVLVDVVEAEVESAIYSPELKNGPPEKYTGESKAAISQLEFLGNVLNILFALVESDLGDRLQNLLDSSLLNTFNRILTHARNLGEFVVSSTLNVIYKILHNEPTAFSIFNESGVIDSIINHYEQFFGPTFSWPTILVDILGAISLNNDGIQKVLKGDLIYKFFKTFLNFDSARALICDDILNSLAASFEELARHFPVFQPVILEALKKVALQLPQIASLELEAIRFYSSSSADNCYSNQSQQVEFDCEGNSEIDAWNLQKGSVLIDGFLIFCSNLIQESKKWATKISQAIPYNVWEPYFTLPATIDFSVSSAYSSLKIITRYTNNANKLEPLVNATFRCVDLDLIQKFINHPNDEYFLSSIALNPDEATEFMRQFNQLHSFIHMLSFVVGEHFDADTTQIQMLLLKFENDSNLLSNLMKLLTKCISEQAHLLTLTPIDVLAETSTFLLRPDILGLSALYKTKSASKKITIAKTKNTYQYRCLTNLVGTSCLLVITALCKLALHPKIEGLSSAQASFLVALHKNAIEKFNSMISFSSRLQTESRFFYTRSVVKSIILVCTSQETGDQSLNIPSLLIISEKPEIIDMLVDSAIDTFQEFEHIGCKQLQSSIDSSDLIILLKIDYFVELLGFLTRLMCEDDIVPLPTLATLFNAAYCDDDEFLKEGFLTVNADLIMRFISTSIGSKSRMYQKDDYSLFSALPSKVTSVFFDLLHVAWAVTPTDVYFPIKERWMGTSLEELEYLMLQIKLDAKESEEFLKSVGSLLLVSSSTQSSIGKKVITQSVSNFINYEPIEIQAGKSLRNSREAEDEPVFDLAFVKIACLLKTSEFHFMETVGLLDFGGRMMRDLSNEIRKCKIDDIIAFPERIGNMVHLFQQIVFLVTLNTLAESHEKQPYFEEFVPYFVEILKNNPRLVDTPFCSAVLKFVTPFISHNPPCVLPGVNPQFPNLNFPSDLRDRFCDAILELEPKDNTDSVIALCGLLYLLSKDDSIKNRVLESRCFKFIMSQLDSYFQSCPFQLFKPLQDGVIQLIRINYESLSYVEGMMITSLRQLFKAHYSSPQELQSILEESGFVIGRNPQQYVDVATKYLRLDGCLSKEHTGTKVYLLDPSSSTNDDTDNMEDINETPIKTPKKIGLVSFILNHIMQVSREDWFSTPLEPEAIKGTKDVIEPKARAFANLAKNRKFRLICFLLQVLCELLGSYMEAKLEFITFSKKEKNDSDNKPRSTSLNFFIHQLISNPDLRSSNSKDEQESQRKTTINSLAKLAIFSLTSTPELNKPSDTDQLEDPDLAIVRKLTADLISKTFRDSIPVGKFTADSHSKLLGLFSLCSSLLSTKHHEVFLSLFNENATKMDNFFFASALLDAQIPSQISSVLANLDLNYPDVKKVSGAGLRVMTALAKIKLANANLLESSTSADKDDDDIGDVEDKDDTPDLFRNSTLGLYDIDVDSDEHDEYYNEASFNAISGSDISEDNDDDNNDGSDGIEDMSDYEMEGSIEGEEVFEDDVEGEFEGFDSDNSDNDIDIIEDLDIQSGSESNLGEYESDEFDESEGEFDFEVGEGGAFEDDAELDEEDAEEEDVDWDGWISAFGDSLGPPVPGHTGHNLDQSFESDLEAGEFEANSRIQPNALARALMNTFLDEMRPGRNQNVEASDNEDDLMLPLYLPTNDRSNPLMRLANLRSLLSSVPGTAFDETKSFIHLRSTSERWRSMFLIYQKMYSSKLNRAVKQSIIENIMDESIRLSKQRAEQKELAKKERLKKIEEKKNENKGNEEPPTEDSADISLPENQVNSGDAAPDDPHAPVEHIPIFVLIGDREVDIGGTDIDPEFFEALPEDMREEVFTQHVRERRANAANDIDVREIDPDFLDALPPNIRADIINQERMARVAGEHFDFGHEDDDTETLESDEWSDEMPPASEKPKKEVTKRKTFNVPLIDRAGVASLVRILFVPVPINQREGVYRSLVLVCHNKQTRIETVSMLLAILADGLRSQRSLQRAYKHICIRSKGSLKEVSDKTLYPLPMNATPITIGIQVLEAVLNLLENISPLRVFMLTEHENVYLSKKRVKHQPSPSNAKEDRFPINLLLKLLESPVLSEEYFFVDLLASVVHYATIPLLVLKDSAGKQIPSLFKTKFIPDSNLRLITKILSSGECLNSTFKRTMSSIQHLSMICDSEMILTLELSENASALGAEVVKELKVVTDELIMNPSDHALNNKLTAEFTALSSNQAKLLRVLTALDYMFNTHQKIADESHLRGLYNHLKLGPLWEALSECLTLLESNPQVSSNATALLPLIEALMVVCKHSKVKDIQIKEMMKFQNKKIDFSNEPIERLFFSFTEEHKKILNQMVRANPNLMSGPFSMLVRNPKVLEFDNKRNYFDRQLHDTKDIPHKMAFTVRREQVFLDSYRSLFFKSSEEFKKSQLEITFKGEQGVDGGGLTREWYQVLSRQMFNPDYALFSPVSSDENTYHPNRTSYVNPEHLSFFKFIGRVIGKSIFDRCLLDCHFSRAVYKKILDRSLSLKDMETLDLDYFKSLMWMLENDITDIITEDFSVESDDYGEHKIIDLIPDGRNISVTEENKHEYVQKIVEYRLQTSVDEQMSNFIMGFHEIIPKDLVAIFDEQELELLISGLPDIDIQDWQNNTIYQNYSASSEQIQWFWRAVRSFDNEERAKLLQFATGTSKVPLNGFKDLKGANNVNKFNIHRDYGKTDRLPSSHTCFNQIDLPVYESYETLRGSLLLAITEGYEGFQIA</sequence>
<evidence type="ECO:0000256" key="3">
    <source>
        <dbReference type="ARBA" id="ARBA00004906"/>
    </source>
</evidence>
<feature type="compositionally biased region" description="Acidic residues" evidence="13">
    <location>
        <begin position="2028"/>
        <end position="2038"/>
    </location>
</feature>
<dbReference type="Proteomes" id="UP001338582">
    <property type="component" value="Chromosome 3"/>
</dbReference>
<dbReference type="EMBL" id="CP138896">
    <property type="protein sequence ID" value="WPK24991.1"/>
    <property type="molecule type" value="Genomic_DNA"/>
</dbReference>
<dbReference type="InterPro" id="IPR016024">
    <property type="entry name" value="ARM-type_fold"/>
</dbReference>